<gene>
    <name evidence="1" type="ORF">MRATA1EN3_LOCUS15185</name>
</gene>
<evidence type="ECO:0000313" key="2">
    <source>
        <dbReference type="Proteomes" id="UP001162501"/>
    </source>
</evidence>
<organism evidence="1 2">
    <name type="scientific">Rangifer tarandus platyrhynchus</name>
    <name type="common">Svalbard reindeer</name>
    <dbReference type="NCBI Taxonomy" id="3082113"/>
    <lineage>
        <taxon>Eukaryota</taxon>
        <taxon>Metazoa</taxon>
        <taxon>Chordata</taxon>
        <taxon>Craniata</taxon>
        <taxon>Vertebrata</taxon>
        <taxon>Euteleostomi</taxon>
        <taxon>Mammalia</taxon>
        <taxon>Eutheria</taxon>
        <taxon>Laurasiatheria</taxon>
        <taxon>Artiodactyla</taxon>
        <taxon>Ruminantia</taxon>
        <taxon>Pecora</taxon>
        <taxon>Cervidae</taxon>
        <taxon>Odocoileinae</taxon>
        <taxon>Rangifer</taxon>
    </lineage>
</organism>
<reference evidence="1" key="1">
    <citation type="submission" date="2023-05" db="EMBL/GenBank/DDBJ databases">
        <authorList>
            <consortium name="ELIXIR-Norway"/>
        </authorList>
    </citation>
    <scope>NUCLEOTIDE SEQUENCE</scope>
</reference>
<proteinExistence type="predicted"/>
<protein>
    <submittedName>
        <fullName evidence="1">Uncharacterized protein</fullName>
    </submittedName>
</protein>
<dbReference type="EMBL" id="OX596111">
    <property type="protein sequence ID" value="CAI9703972.1"/>
    <property type="molecule type" value="Genomic_DNA"/>
</dbReference>
<sequence>MWIEKRQAVVVNTAEQRSDLEGSRFSSEILSSVLMAGDKGTRPLPHGAPRSQVTVCEKHTSGSFKSRQTCSCRFIYSCSNLRRPDGNPRFLPSSNTVAMRSSPPPSESHLTGALSAFTPAPAAGSAARATDRKEMSVEASKVPFECF</sequence>
<dbReference type="Proteomes" id="UP001162501">
    <property type="component" value="Chromosome 27"/>
</dbReference>
<evidence type="ECO:0000313" key="1">
    <source>
        <dbReference type="EMBL" id="CAI9703972.1"/>
    </source>
</evidence>
<name>A0ACB0ETJ0_RANTA</name>
<accession>A0ACB0ETJ0</accession>